<name>A0A0F9KCR6_9ZZZZ</name>
<evidence type="ECO:0000313" key="1">
    <source>
        <dbReference type="EMBL" id="KKM72436.1"/>
    </source>
</evidence>
<sequence>MQAAMVGPEYSPEEQDLRERYFARVAYRQEFDNLMSEMASGPEWLRDENVTLDYDYEPDQRLATDIGWAREYTDPESLSTPEWFRENDWRGADLGDMRRQAVETISTHAYNSAFSPMDSEQSIQELSDGWNHEGPGGPMELYEESYRQVFDYWRSKRDLWEDARTFAKKVQTKDPSAYFFGMRIAEMIGELSPEDKDIFDMFVAEHTEPEKRGFFGKVGETVVRETGAMSRRLTRSFAAASVWGMKQ</sequence>
<proteinExistence type="predicted"/>
<accession>A0A0F9KCR6</accession>
<gene>
    <name evidence="1" type="ORF">LCGC14_1420510</name>
</gene>
<organism evidence="1">
    <name type="scientific">marine sediment metagenome</name>
    <dbReference type="NCBI Taxonomy" id="412755"/>
    <lineage>
        <taxon>unclassified sequences</taxon>
        <taxon>metagenomes</taxon>
        <taxon>ecological metagenomes</taxon>
    </lineage>
</organism>
<protein>
    <submittedName>
        <fullName evidence="1">Uncharacterized protein</fullName>
    </submittedName>
</protein>
<feature type="non-terminal residue" evidence="1">
    <location>
        <position position="247"/>
    </location>
</feature>
<dbReference type="AlphaFoldDB" id="A0A0F9KCR6"/>
<reference evidence="1" key="1">
    <citation type="journal article" date="2015" name="Nature">
        <title>Complex archaea that bridge the gap between prokaryotes and eukaryotes.</title>
        <authorList>
            <person name="Spang A."/>
            <person name="Saw J.H."/>
            <person name="Jorgensen S.L."/>
            <person name="Zaremba-Niedzwiedzka K."/>
            <person name="Martijn J."/>
            <person name="Lind A.E."/>
            <person name="van Eijk R."/>
            <person name="Schleper C."/>
            <person name="Guy L."/>
            <person name="Ettema T.J."/>
        </authorList>
    </citation>
    <scope>NUCLEOTIDE SEQUENCE</scope>
</reference>
<comment type="caution">
    <text evidence="1">The sequence shown here is derived from an EMBL/GenBank/DDBJ whole genome shotgun (WGS) entry which is preliminary data.</text>
</comment>
<dbReference type="EMBL" id="LAZR01009471">
    <property type="protein sequence ID" value="KKM72436.1"/>
    <property type="molecule type" value="Genomic_DNA"/>
</dbReference>